<evidence type="ECO:0000256" key="1">
    <source>
        <dbReference type="SAM" id="Phobius"/>
    </source>
</evidence>
<dbReference type="Proteomes" id="UP000697472">
    <property type="component" value="Unassembled WGS sequence"/>
</dbReference>
<evidence type="ECO:0000313" key="3">
    <source>
        <dbReference type="Proteomes" id="UP000697472"/>
    </source>
</evidence>
<feature type="transmembrane region" description="Helical" evidence="1">
    <location>
        <begin position="260"/>
        <end position="281"/>
    </location>
</feature>
<gene>
    <name evidence="2" type="ORF">JOC28_001767</name>
</gene>
<organism evidence="2 3">
    <name type="scientific">Streptococcus loxodontisalivarius</name>
    <dbReference type="NCBI Taxonomy" id="1349415"/>
    <lineage>
        <taxon>Bacteria</taxon>
        <taxon>Bacillati</taxon>
        <taxon>Bacillota</taxon>
        <taxon>Bacilli</taxon>
        <taxon>Lactobacillales</taxon>
        <taxon>Streptococcaceae</taxon>
        <taxon>Streptococcus</taxon>
    </lineage>
</organism>
<dbReference type="PIRSF" id="PIRSF037259">
    <property type="entry name" value="EcsB_ABC"/>
    <property type="match status" value="1"/>
</dbReference>
<feature type="transmembrane region" description="Helical" evidence="1">
    <location>
        <begin position="106"/>
        <end position="125"/>
    </location>
</feature>
<proteinExistence type="predicted"/>
<comment type="caution">
    <text evidence="2">The sequence shown here is derived from an EMBL/GenBank/DDBJ whole genome shotgun (WGS) entry which is preliminary data.</text>
</comment>
<dbReference type="EMBL" id="JAFBEH010000045">
    <property type="protein sequence ID" value="MBM7643457.1"/>
    <property type="molecule type" value="Genomic_DNA"/>
</dbReference>
<keyword evidence="1" id="KW-1133">Transmembrane helix</keyword>
<accession>A0ABS2PTU5</accession>
<keyword evidence="1" id="KW-0472">Membrane</keyword>
<dbReference type="RefSeq" id="WP_239548940.1">
    <property type="nucleotide sequence ID" value="NZ_JAFBEH010000045.1"/>
</dbReference>
<feature type="transmembrane region" description="Helical" evidence="1">
    <location>
        <begin position="131"/>
        <end position="148"/>
    </location>
</feature>
<protein>
    <submittedName>
        <fullName evidence="2">ABC-2 type transport system permease protein</fullName>
    </submittedName>
</protein>
<keyword evidence="3" id="KW-1185">Reference proteome</keyword>
<evidence type="ECO:0000313" key="2">
    <source>
        <dbReference type="EMBL" id="MBM7643457.1"/>
    </source>
</evidence>
<feature type="transmembrane region" description="Helical" evidence="1">
    <location>
        <begin position="302"/>
        <end position="330"/>
    </location>
</feature>
<dbReference type="InterPro" id="IPR010288">
    <property type="entry name" value="EcsB_ABC"/>
</dbReference>
<sequence>MIKELLGRRRLTFQNQCLRYLRYVLNDHFVLVLIFLLGFILYQYSQLLKNFPSQPWLLLTVVTILLIMTSFMGAVALYLEEADSLFLLPKEADLTLAIRTAFKRSFAFWGLIQVFILALVSPIYLAAGLSPILLILLAVVLLAIRAFRLRQLLAQFLKEGGLDFSSAISYEKGRRQRILKFFALFTTVKGISSSMKPRSYLNPLLKPLRLEHGQTWLHLYSRAFLRNGDYLALTLRLGLLAMLSLLFLRPIVLASLVAGLFNYLLIFQLVGLFSVYDYQLMTKLYPVSSSLKVKNFQTLMRLVFYVLSLLEICSGFFHWSALLLLVWSLVLVELYLPRKLAKLID</sequence>
<keyword evidence="1" id="KW-0812">Transmembrane</keyword>
<feature type="transmembrane region" description="Helical" evidence="1">
    <location>
        <begin position="56"/>
        <end position="79"/>
    </location>
</feature>
<name>A0ABS2PTU5_9STRE</name>
<dbReference type="Pfam" id="PF05975">
    <property type="entry name" value="EcsB"/>
    <property type="match status" value="2"/>
</dbReference>
<feature type="transmembrane region" description="Helical" evidence="1">
    <location>
        <begin position="230"/>
        <end position="248"/>
    </location>
</feature>
<feature type="transmembrane region" description="Helical" evidence="1">
    <location>
        <begin position="20"/>
        <end position="44"/>
    </location>
</feature>
<reference evidence="2 3" key="1">
    <citation type="submission" date="2021-01" db="EMBL/GenBank/DDBJ databases">
        <title>Genomic Encyclopedia of Type Strains, Phase IV (KMG-IV): sequencing the most valuable type-strain genomes for metagenomic binning, comparative biology and taxonomic classification.</title>
        <authorList>
            <person name="Goeker M."/>
        </authorList>
    </citation>
    <scope>NUCLEOTIDE SEQUENCE [LARGE SCALE GENOMIC DNA]</scope>
    <source>
        <strain evidence="2 3">DSM 27382</strain>
    </source>
</reference>